<evidence type="ECO:0000313" key="6">
    <source>
        <dbReference type="Proteomes" id="UP001139353"/>
    </source>
</evidence>
<keyword evidence="3" id="KW-0862">Zinc</keyword>
<keyword evidence="3" id="KW-0479">Metal-binding</keyword>
<feature type="binding site" evidence="3">
    <location>
        <position position="105"/>
    </location>
    <ligand>
        <name>substrate</name>
    </ligand>
</feature>
<feature type="active site" description="Proton donor/acceptor" evidence="2">
    <location>
        <position position="204"/>
    </location>
</feature>
<dbReference type="PRINTS" id="PR01790">
    <property type="entry name" value="SMP30FAMILY"/>
</dbReference>
<dbReference type="AlphaFoldDB" id="A0A9X1YLG5"/>
<feature type="binding site" evidence="3">
    <location>
        <position position="123"/>
    </location>
    <ligand>
        <name>substrate</name>
    </ligand>
</feature>
<feature type="binding site" evidence="3">
    <location>
        <position position="103"/>
    </location>
    <ligand>
        <name>substrate</name>
    </ligand>
</feature>
<organism evidence="5 6">
    <name type="scientific">Scleromatobacter humisilvae</name>
    <dbReference type="NCBI Taxonomy" id="2897159"/>
    <lineage>
        <taxon>Bacteria</taxon>
        <taxon>Pseudomonadati</taxon>
        <taxon>Pseudomonadota</taxon>
        <taxon>Betaproteobacteria</taxon>
        <taxon>Burkholderiales</taxon>
        <taxon>Sphaerotilaceae</taxon>
        <taxon>Scleromatobacter</taxon>
    </lineage>
</organism>
<evidence type="ECO:0000256" key="1">
    <source>
        <dbReference type="ARBA" id="ARBA00008853"/>
    </source>
</evidence>
<dbReference type="GO" id="GO:0004341">
    <property type="term" value="F:gluconolactonase activity"/>
    <property type="evidence" value="ECO:0007669"/>
    <property type="project" value="TreeGrafter"/>
</dbReference>
<keyword evidence="6" id="KW-1185">Reference proteome</keyword>
<dbReference type="PANTHER" id="PTHR10907">
    <property type="entry name" value="REGUCALCIN"/>
    <property type="match status" value="1"/>
</dbReference>
<comment type="cofactor">
    <cofactor evidence="3">
        <name>Zn(2+)</name>
        <dbReference type="ChEBI" id="CHEBI:29105"/>
    </cofactor>
    <text evidence="3">Binds 1 divalent metal cation per subunit.</text>
</comment>
<proteinExistence type="inferred from homology"/>
<dbReference type="RefSeq" id="WP_275683970.1">
    <property type="nucleotide sequence ID" value="NZ_JAJLJH010000006.1"/>
</dbReference>
<comment type="caution">
    <text evidence="5">The sequence shown here is derived from an EMBL/GenBank/DDBJ whole genome shotgun (WGS) entry which is preliminary data.</text>
</comment>
<dbReference type="EMBL" id="JAJLJH010000006">
    <property type="protein sequence ID" value="MCK9687927.1"/>
    <property type="molecule type" value="Genomic_DNA"/>
</dbReference>
<dbReference type="Pfam" id="PF08450">
    <property type="entry name" value="SGL"/>
    <property type="match status" value="1"/>
</dbReference>
<accession>A0A9X1YLG5</accession>
<name>A0A9X1YLG5_9BURK</name>
<evidence type="ECO:0000313" key="5">
    <source>
        <dbReference type="EMBL" id="MCK9687927.1"/>
    </source>
</evidence>
<sequence>MTSSRAERVRPGHRDRVGESPLWHAAERALYWVDIEARAIRRLIGGELQSWTLPERVACLALHADGGLVAALETRIVHAALGLDGAFTLATLATARHERPDMRFNDGRCDRTGRFWVGTMVRDMAANVAAGRMHRLDAEVLHELPIARMYTPNGLAFDPDGRGVWWSDSHPLSQCIWHAPLAEDGTVGPHRLVADLHDQPGRPDGAAIDVDGGYWICANDGGRVLRFTPDGRVDRVLEVPVSKPSMCSFGGDALDTLYVTSIQPANPQGDDIALAGEVFALRPGTQGLAETPFQPPR</sequence>
<dbReference type="SUPFAM" id="SSF63829">
    <property type="entry name" value="Calcium-dependent phosphotriesterase"/>
    <property type="match status" value="1"/>
</dbReference>
<feature type="binding site" evidence="3">
    <location>
        <position position="204"/>
    </location>
    <ligand>
        <name>a divalent metal cation</name>
        <dbReference type="ChEBI" id="CHEBI:60240"/>
    </ligand>
</feature>
<evidence type="ECO:0000259" key="4">
    <source>
        <dbReference type="Pfam" id="PF08450"/>
    </source>
</evidence>
<dbReference type="InterPro" id="IPR013658">
    <property type="entry name" value="SGL"/>
</dbReference>
<feature type="binding site" evidence="3">
    <location>
        <position position="153"/>
    </location>
    <ligand>
        <name>a divalent metal cation</name>
        <dbReference type="ChEBI" id="CHEBI:60240"/>
    </ligand>
</feature>
<dbReference type="PANTHER" id="PTHR10907:SF47">
    <property type="entry name" value="REGUCALCIN"/>
    <property type="match status" value="1"/>
</dbReference>
<feature type="domain" description="SMP-30/Gluconolactonase/LRE-like region" evidence="4">
    <location>
        <begin position="17"/>
        <end position="262"/>
    </location>
</feature>
<dbReference type="Proteomes" id="UP001139353">
    <property type="component" value="Unassembled WGS sequence"/>
</dbReference>
<dbReference type="InterPro" id="IPR011042">
    <property type="entry name" value="6-blade_b-propeller_TolB-like"/>
</dbReference>
<gene>
    <name evidence="5" type="ORF">LPC04_19660</name>
</gene>
<feature type="binding site" evidence="3">
    <location>
        <position position="19"/>
    </location>
    <ligand>
        <name>a divalent metal cation</name>
        <dbReference type="ChEBI" id="CHEBI:60240"/>
    </ligand>
</feature>
<reference evidence="5" key="1">
    <citation type="submission" date="2021-11" db="EMBL/GenBank/DDBJ databases">
        <title>BS-T2-15 a new species belonging to the Comamonadaceae family isolated from the soil of a French oak forest.</title>
        <authorList>
            <person name="Mieszkin S."/>
            <person name="Alain K."/>
        </authorList>
    </citation>
    <scope>NUCLEOTIDE SEQUENCE</scope>
    <source>
        <strain evidence="5">BS-T2-15</strain>
    </source>
</reference>
<protein>
    <submittedName>
        <fullName evidence="5">SMP-30/gluconolactonase/LRE family protein</fullName>
    </submittedName>
</protein>
<dbReference type="GO" id="GO:0019853">
    <property type="term" value="P:L-ascorbic acid biosynthetic process"/>
    <property type="evidence" value="ECO:0007669"/>
    <property type="project" value="TreeGrafter"/>
</dbReference>
<dbReference type="InterPro" id="IPR005511">
    <property type="entry name" value="SMP-30"/>
</dbReference>
<comment type="similarity">
    <text evidence="1">Belongs to the SMP-30/CGR1 family.</text>
</comment>
<evidence type="ECO:0000256" key="2">
    <source>
        <dbReference type="PIRSR" id="PIRSR605511-1"/>
    </source>
</evidence>
<dbReference type="GO" id="GO:0005509">
    <property type="term" value="F:calcium ion binding"/>
    <property type="evidence" value="ECO:0007669"/>
    <property type="project" value="TreeGrafter"/>
</dbReference>
<dbReference type="Gene3D" id="2.120.10.30">
    <property type="entry name" value="TolB, C-terminal domain"/>
    <property type="match status" value="1"/>
</dbReference>
<evidence type="ECO:0000256" key="3">
    <source>
        <dbReference type="PIRSR" id="PIRSR605511-2"/>
    </source>
</evidence>